<dbReference type="Pfam" id="PF00486">
    <property type="entry name" value="Trans_reg_C"/>
    <property type="match status" value="1"/>
</dbReference>
<gene>
    <name evidence="4" type="ORF">GRF63_04700</name>
</gene>
<name>A0A844XA11_9SPHN</name>
<feature type="DNA-binding region" description="OmpR/PhoB-type" evidence="2">
    <location>
        <begin position="3"/>
        <end position="101"/>
    </location>
</feature>
<evidence type="ECO:0000259" key="3">
    <source>
        <dbReference type="PROSITE" id="PS51755"/>
    </source>
</evidence>
<dbReference type="EMBL" id="WUBR01000001">
    <property type="protein sequence ID" value="MWV27197.1"/>
    <property type="molecule type" value="Genomic_DNA"/>
</dbReference>
<dbReference type="AlphaFoldDB" id="A0A844XA11"/>
<dbReference type="PROSITE" id="PS51755">
    <property type="entry name" value="OMPR_PHOB"/>
    <property type="match status" value="1"/>
</dbReference>
<dbReference type="GO" id="GO:0006355">
    <property type="term" value="P:regulation of DNA-templated transcription"/>
    <property type="evidence" value="ECO:0007669"/>
    <property type="project" value="InterPro"/>
</dbReference>
<dbReference type="InterPro" id="IPR036388">
    <property type="entry name" value="WH-like_DNA-bd_sf"/>
</dbReference>
<evidence type="ECO:0000313" key="4">
    <source>
        <dbReference type="EMBL" id="MWV27197.1"/>
    </source>
</evidence>
<dbReference type="CDD" id="cd00383">
    <property type="entry name" value="trans_reg_C"/>
    <property type="match status" value="1"/>
</dbReference>
<reference evidence="4 5" key="1">
    <citation type="submission" date="2019-12" db="EMBL/GenBank/DDBJ databases">
        <authorList>
            <person name="Lee S.D."/>
        </authorList>
    </citation>
    <scope>NUCLEOTIDE SEQUENCE [LARGE SCALE GENOMIC DNA]</scope>
    <source>
        <strain evidence="4 5">GH3-10</strain>
    </source>
</reference>
<dbReference type="InterPro" id="IPR001867">
    <property type="entry name" value="OmpR/PhoB-type_DNA-bd"/>
</dbReference>
<proteinExistence type="predicted"/>
<sequence length="131" mass="14936">MLPRWRDIGALTLDLFHRDARKGARWLGLHPREFSLLWRLADSPGVPVSRRQLITDVWRLNHEPETNSVEVHVSRLRSKLADVGCEGLVKTVPEGGYRLADPRPFMLGSTQPQADALDEYLRQLGWVSQDA</sequence>
<reference evidence="4 5" key="2">
    <citation type="submission" date="2020-02" db="EMBL/GenBank/DDBJ databases">
        <title>Erythrobacter dongmakensis sp. nov., isolated from a tidal mudflat.</title>
        <authorList>
            <person name="Kim I.S."/>
        </authorList>
    </citation>
    <scope>NUCLEOTIDE SEQUENCE [LARGE SCALE GENOMIC DNA]</scope>
    <source>
        <strain evidence="4 5">GH3-10</strain>
    </source>
</reference>
<feature type="domain" description="OmpR/PhoB-type" evidence="3">
    <location>
        <begin position="3"/>
        <end position="101"/>
    </location>
</feature>
<dbReference type="SUPFAM" id="SSF46894">
    <property type="entry name" value="C-terminal effector domain of the bipartite response regulators"/>
    <property type="match status" value="1"/>
</dbReference>
<dbReference type="GO" id="GO:0003677">
    <property type="term" value="F:DNA binding"/>
    <property type="evidence" value="ECO:0007669"/>
    <property type="project" value="UniProtKB-UniRule"/>
</dbReference>
<dbReference type="InterPro" id="IPR016032">
    <property type="entry name" value="Sig_transdc_resp-reg_C-effctor"/>
</dbReference>
<keyword evidence="5" id="KW-1185">Reference proteome</keyword>
<comment type="caution">
    <text evidence="4">The sequence shown here is derived from an EMBL/GenBank/DDBJ whole genome shotgun (WGS) entry which is preliminary data.</text>
</comment>
<protein>
    <recommendedName>
        <fullName evidence="3">OmpR/PhoB-type domain-containing protein</fullName>
    </recommendedName>
</protein>
<organism evidence="4 5">
    <name type="scientific">Aurantiacibacter rhizosphaerae</name>
    <dbReference type="NCBI Taxonomy" id="2691582"/>
    <lineage>
        <taxon>Bacteria</taxon>
        <taxon>Pseudomonadati</taxon>
        <taxon>Pseudomonadota</taxon>
        <taxon>Alphaproteobacteria</taxon>
        <taxon>Sphingomonadales</taxon>
        <taxon>Erythrobacteraceae</taxon>
        <taxon>Aurantiacibacter</taxon>
    </lineage>
</organism>
<evidence type="ECO:0000256" key="1">
    <source>
        <dbReference type="ARBA" id="ARBA00023125"/>
    </source>
</evidence>
<keyword evidence="1 2" id="KW-0238">DNA-binding</keyword>
<dbReference type="SMART" id="SM00862">
    <property type="entry name" value="Trans_reg_C"/>
    <property type="match status" value="1"/>
</dbReference>
<dbReference type="Gene3D" id="1.10.10.10">
    <property type="entry name" value="Winged helix-like DNA-binding domain superfamily/Winged helix DNA-binding domain"/>
    <property type="match status" value="1"/>
</dbReference>
<accession>A0A844XA11</accession>
<evidence type="ECO:0000256" key="2">
    <source>
        <dbReference type="PROSITE-ProRule" id="PRU01091"/>
    </source>
</evidence>
<dbReference type="Proteomes" id="UP000461409">
    <property type="component" value="Unassembled WGS sequence"/>
</dbReference>
<evidence type="ECO:0000313" key="5">
    <source>
        <dbReference type="Proteomes" id="UP000461409"/>
    </source>
</evidence>
<dbReference type="GO" id="GO:0000160">
    <property type="term" value="P:phosphorelay signal transduction system"/>
    <property type="evidence" value="ECO:0007669"/>
    <property type="project" value="InterPro"/>
</dbReference>